<dbReference type="Gene3D" id="1.20.1640.10">
    <property type="entry name" value="Multidrug efflux transporter AcrB transmembrane domain"/>
    <property type="match status" value="2"/>
</dbReference>
<keyword evidence="3 6" id="KW-0812">Transmembrane</keyword>
<reference evidence="8 9" key="1">
    <citation type="journal article" date="2008" name="J. Bacteriol.">
        <title>Insights into plant cell wall degradation from the genome sequence of the soil bacterium Cellvibrio japonicus.</title>
        <authorList>
            <person name="Deboy R.T."/>
            <person name="Mongodin E.F."/>
            <person name="Fouts D.E."/>
            <person name="Tailford L.E."/>
            <person name="Khouri H."/>
            <person name="Emerson J.B."/>
            <person name="Mohamoud Y."/>
            <person name="Watkins K."/>
            <person name="Henrissat B."/>
            <person name="Gilbert H.J."/>
            <person name="Nelson K.E."/>
        </authorList>
    </citation>
    <scope>NUCLEOTIDE SEQUENCE [LARGE SCALE GENOMIC DNA]</scope>
    <source>
        <strain evidence="8 9">Ueda107</strain>
    </source>
</reference>
<dbReference type="STRING" id="498211.CJA_3753"/>
<dbReference type="OrthoDB" id="9803781at2"/>
<gene>
    <name evidence="8" type="ordered locus">CJA_3753</name>
</gene>
<dbReference type="GO" id="GO:0005886">
    <property type="term" value="C:plasma membrane"/>
    <property type="evidence" value="ECO:0007669"/>
    <property type="project" value="UniProtKB-SubCell"/>
</dbReference>
<accession>B3PI10</accession>
<evidence type="ECO:0000256" key="1">
    <source>
        <dbReference type="ARBA" id="ARBA00004651"/>
    </source>
</evidence>
<evidence type="ECO:0000256" key="6">
    <source>
        <dbReference type="SAM" id="Phobius"/>
    </source>
</evidence>
<dbReference type="SUPFAM" id="SSF82866">
    <property type="entry name" value="Multidrug efflux transporter AcrB transmembrane domain"/>
    <property type="match status" value="2"/>
</dbReference>
<feature type="transmembrane region" description="Helical" evidence="6">
    <location>
        <begin position="686"/>
        <end position="703"/>
    </location>
</feature>
<keyword evidence="2" id="KW-1003">Cell membrane</keyword>
<evidence type="ECO:0000313" key="8">
    <source>
        <dbReference type="EMBL" id="ACE83126.1"/>
    </source>
</evidence>
<feature type="domain" description="SSD" evidence="7">
    <location>
        <begin position="709"/>
        <end position="837"/>
    </location>
</feature>
<feature type="transmembrane region" description="Helical" evidence="6">
    <location>
        <begin position="29"/>
        <end position="47"/>
    </location>
</feature>
<dbReference type="Pfam" id="PF03176">
    <property type="entry name" value="MMPL"/>
    <property type="match status" value="2"/>
</dbReference>
<evidence type="ECO:0000256" key="2">
    <source>
        <dbReference type="ARBA" id="ARBA00022475"/>
    </source>
</evidence>
<dbReference type="HOGENOM" id="CLU_008861_1_0_6"/>
<dbReference type="PROSITE" id="PS50156">
    <property type="entry name" value="SSD"/>
    <property type="match status" value="2"/>
</dbReference>
<dbReference type="InterPro" id="IPR000731">
    <property type="entry name" value="SSD"/>
</dbReference>
<feature type="transmembrane region" description="Helical" evidence="6">
    <location>
        <begin position="420"/>
        <end position="442"/>
    </location>
</feature>
<evidence type="ECO:0000259" key="7">
    <source>
        <dbReference type="PROSITE" id="PS50156"/>
    </source>
</evidence>
<dbReference type="InterPro" id="IPR004869">
    <property type="entry name" value="MMPL_dom"/>
</dbReference>
<dbReference type="PANTHER" id="PTHR33406">
    <property type="entry name" value="MEMBRANE PROTEIN MJ1562-RELATED"/>
    <property type="match status" value="1"/>
</dbReference>
<dbReference type="RefSeq" id="WP_012489323.1">
    <property type="nucleotide sequence ID" value="NC_010995.1"/>
</dbReference>
<keyword evidence="9" id="KW-1185">Reference proteome</keyword>
<feature type="transmembrane region" description="Helical" evidence="6">
    <location>
        <begin position="346"/>
        <end position="369"/>
    </location>
</feature>
<feature type="domain" description="SSD" evidence="7">
    <location>
        <begin position="323"/>
        <end position="444"/>
    </location>
</feature>
<dbReference type="Proteomes" id="UP000001036">
    <property type="component" value="Chromosome"/>
</dbReference>
<evidence type="ECO:0000313" key="9">
    <source>
        <dbReference type="Proteomes" id="UP000001036"/>
    </source>
</evidence>
<feature type="transmembrane region" description="Helical" evidence="6">
    <location>
        <begin position="809"/>
        <end position="835"/>
    </location>
</feature>
<comment type="subcellular location">
    <subcellularLocation>
        <location evidence="1">Cell membrane</location>
        <topology evidence="1">Multi-pass membrane protein</topology>
    </subcellularLocation>
</comment>
<name>B3PI10_CELJU</name>
<dbReference type="InterPro" id="IPR050545">
    <property type="entry name" value="Mycobact_MmpL"/>
</dbReference>
<keyword evidence="5 6" id="KW-0472">Membrane</keyword>
<sequence>MKGNSVQSSESLGARLLDRYVSFSVNKPWILLLFTLLTTAFFGFKLSELKVDSTPYFMDGDHPERREEAVVRSLFTSTKEQAFVLVVAQGQDIYNLNTLTTIDKLSHAFENLSLLQDDDAAHLESVATTEAQQKQVARILENGIQVSDLVSLQQLLDSGLSEKSHKLVEDLIIRVKPVHKVRSLTQIENLQGDAGSLDVGPLVDDIANNAEFFQGLKRKVAENTLYHHILVSDDHRAANIQIEFNVPDYDSPNLVKAHQAVLDIIDAQDTRDAIHFGGTPVVNAEIVHVLERDNGIFFPLVILIIAFILYISFRRFQGIWIPLLIAILSVVWAMGFMSMLGIKQNVVTTALPVFLISIAVCDSIHYLSMYYQKLKQHDKQSAIQESLKKLFSALFLTSLTTMIGFYSLTITELVLVKEFGIVMIAGVFFAFVLTIVLLPALLQLTEKSQQGNNHNTAKSSLIADAITALIQRINHFSQQKHSLLLVCVLVFSALVGYLSSQIRFDQHNTSSFDKDTRLRIDDAVLNQHLGGTSPLNISFHASTQGAFTQVDVIRALDKIEQHLLEQYPTLGYASSPVDYLKRIHQVLTEAPEYALPRNLSSDQIAQYYLLYETSNGQEIRNVLDDTYSHARIALLGHTDQASEWKKIIRESDAYIKSVLPAGISYHFSGVGNIQKANLDEVISSQMNSLVVGVIFIFAAMVLATRSLLLGFIGVIPLALTLVSLFAFMAVMDIHLDIGTGLIAALVFGIGVDYSIHFFTQFKNHYHTQGKDLETAISDALTDMGAPVVINSLSLAAGFLVLSLSSYSPLAYLGMFVAGAMVLCAVWVLFLVPMLLRTFWTSKLEIPSAQAAVADVKD</sequence>
<dbReference type="EMBL" id="CP000934">
    <property type="protein sequence ID" value="ACE83126.1"/>
    <property type="molecule type" value="Genomic_DNA"/>
</dbReference>
<evidence type="ECO:0000256" key="4">
    <source>
        <dbReference type="ARBA" id="ARBA00022989"/>
    </source>
</evidence>
<feature type="transmembrane region" description="Helical" evidence="6">
    <location>
        <begin position="390"/>
        <end position="408"/>
    </location>
</feature>
<protein>
    <submittedName>
        <fullName evidence="8">Putative transporter</fullName>
    </submittedName>
</protein>
<feature type="transmembrane region" description="Helical" evidence="6">
    <location>
        <begin position="708"/>
        <end position="731"/>
    </location>
</feature>
<evidence type="ECO:0000256" key="3">
    <source>
        <dbReference type="ARBA" id="ARBA00022692"/>
    </source>
</evidence>
<feature type="transmembrane region" description="Helical" evidence="6">
    <location>
        <begin position="320"/>
        <end position="340"/>
    </location>
</feature>
<feature type="transmembrane region" description="Helical" evidence="6">
    <location>
        <begin position="737"/>
        <end position="758"/>
    </location>
</feature>
<organism evidence="8 9">
    <name type="scientific">Cellvibrio japonicus (strain Ueda107)</name>
    <name type="common">Pseudomonas fluorescens subsp. cellulosa</name>
    <dbReference type="NCBI Taxonomy" id="498211"/>
    <lineage>
        <taxon>Bacteria</taxon>
        <taxon>Pseudomonadati</taxon>
        <taxon>Pseudomonadota</taxon>
        <taxon>Gammaproteobacteria</taxon>
        <taxon>Cellvibrionales</taxon>
        <taxon>Cellvibrionaceae</taxon>
        <taxon>Cellvibrio</taxon>
    </lineage>
</organism>
<dbReference type="eggNOG" id="COG1033">
    <property type="taxonomic scope" value="Bacteria"/>
</dbReference>
<proteinExistence type="predicted"/>
<dbReference type="PANTHER" id="PTHR33406:SF13">
    <property type="entry name" value="MEMBRANE PROTEIN YDFJ"/>
    <property type="match status" value="1"/>
</dbReference>
<evidence type="ECO:0000256" key="5">
    <source>
        <dbReference type="ARBA" id="ARBA00023136"/>
    </source>
</evidence>
<keyword evidence="4 6" id="KW-1133">Transmembrane helix</keyword>
<dbReference type="AlphaFoldDB" id="B3PI10"/>
<feature type="transmembrane region" description="Helical" evidence="6">
    <location>
        <begin position="779"/>
        <end position="803"/>
    </location>
</feature>
<dbReference type="KEGG" id="cja:CJA_3753"/>
<feature type="transmembrane region" description="Helical" evidence="6">
    <location>
        <begin position="296"/>
        <end position="313"/>
    </location>
</feature>